<dbReference type="PANTHER" id="PTHR43793">
    <property type="entry name" value="FAD SYNTHASE"/>
    <property type="match status" value="1"/>
</dbReference>
<dbReference type="Pfam" id="PF01467">
    <property type="entry name" value="CTP_transf_like"/>
    <property type="match status" value="1"/>
</dbReference>
<comment type="caution">
    <text evidence="4">The sequence shown here is derived from an EMBL/GenBank/DDBJ whole genome shotgun (WGS) entry which is preliminary data.</text>
</comment>
<dbReference type="GO" id="GO:0016779">
    <property type="term" value="F:nucleotidyltransferase activity"/>
    <property type="evidence" value="ECO:0007669"/>
    <property type="project" value="UniProtKB-KW"/>
</dbReference>
<organism evidence="4 5">
    <name type="scientific">Candidatus Collierbacteria bacterium CG09_land_8_20_14_0_10_46_12</name>
    <dbReference type="NCBI Taxonomy" id="1974533"/>
    <lineage>
        <taxon>Bacteria</taxon>
        <taxon>Candidatus Collieribacteriota</taxon>
    </lineage>
</organism>
<dbReference type="Gene3D" id="3.40.50.620">
    <property type="entry name" value="HUPs"/>
    <property type="match status" value="1"/>
</dbReference>
<dbReference type="AlphaFoldDB" id="A0A2H0WY85"/>
<keyword evidence="2" id="KW-0548">Nucleotidyltransferase</keyword>
<gene>
    <name evidence="4" type="ORF">COT54_03900</name>
</gene>
<evidence type="ECO:0000313" key="5">
    <source>
        <dbReference type="Proteomes" id="UP000229574"/>
    </source>
</evidence>
<evidence type="ECO:0000256" key="1">
    <source>
        <dbReference type="ARBA" id="ARBA00022679"/>
    </source>
</evidence>
<dbReference type="InterPro" id="IPR050385">
    <property type="entry name" value="Archaeal_FAD_synthase"/>
</dbReference>
<dbReference type="SUPFAM" id="SSF52374">
    <property type="entry name" value="Nucleotidylyl transferase"/>
    <property type="match status" value="1"/>
</dbReference>
<sequence>MFHSIQSIALVCHDLRSKNYKLVLATGFFDLLHEEHIRFLRKAKSAGDILIVAVESDERARALKGKDRPVEPQSVRCQHLLSLTTPGVISQHNETPGVLNPVDYVIALPPDFDHFEAYDSL</sequence>
<evidence type="ECO:0000259" key="3">
    <source>
        <dbReference type="Pfam" id="PF01467"/>
    </source>
</evidence>
<dbReference type="EMBL" id="PEYY01000143">
    <property type="protein sequence ID" value="PIS17577.1"/>
    <property type="molecule type" value="Genomic_DNA"/>
</dbReference>
<dbReference type="InterPro" id="IPR004821">
    <property type="entry name" value="Cyt_trans-like"/>
</dbReference>
<accession>A0A2H0WY85</accession>
<dbReference type="PANTHER" id="PTHR43793:SF1">
    <property type="entry name" value="FAD SYNTHASE"/>
    <property type="match status" value="1"/>
</dbReference>
<dbReference type="InterPro" id="IPR014729">
    <property type="entry name" value="Rossmann-like_a/b/a_fold"/>
</dbReference>
<dbReference type="Proteomes" id="UP000229574">
    <property type="component" value="Unassembled WGS sequence"/>
</dbReference>
<evidence type="ECO:0000256" key="2">
    <source>
        <dbReference type="ARBA" id="ARBA00022695"/>
    </source>
</evidence>
<dbReference type="NCBIfam" id="TIGR00125">
    <property type="entry name" value="cyt_tran_rel"/>
    <property type="match status" value="1"/>
</dbReference>
<feature type="non-terminal residue" evidence="4">
    <location>
        <position position="121"/>
    </location>
</feature>
<reference evidence="5" key="1">
    <citation type="submission" date="2017-09" db="EMBL/GenBank/DDBJ databases">
        <title>Depth-based differentiation of microbial function through sediment-hosted aquifers and enrichment of novel symbionts in the deep terrestrial subsurface.</title>
        <authorList>
            <person name="Probst A.J."/>
            <person name="Ladd B."/>
            <person name="Jarett J.K."/>
            <person name="Geller-Mcgrath D.E."/>
            <person name="Sieber C.M.K."/>
            <person name="Emerson J.B."/>
            <person name="Anantharaman K."/>
            <person name="Thomas B.C."/>
            <person name="Malmstrom R."/>
            <person name="Stieglmeier M."/>
            <person name="Klingl A."/>
            <person name="Woyke T."/>
            <person name="Ryan C.M."/>
            <person name="Banfield J.F."/>
        </authorList>
    </citation>
    <scope>NUCLEOTIDE SEQUENCE [LARGE SCALE GENOMIC DNA]</scope>
</reference>
<protein>
    <recommendedName>
        <fullName evidence="3">Cytidyltransferase-like domain-containing protein</fullName>
    </recommendedName>
</protein>
<keyword evidence="1" id="KW-0808">Transferase</keyword>
<name>A0A2H0WY85_9BACT</name>
<evidence type="ECO:0000313" key="4">
    <source>
        <dbReference type="EMBL" id="PIS17577.1"/>
    </source>
</evidence>
<proteinExistence type="predicted"/>
<feature type="domain" description="Cytidyltransferase-like" evidence="3">
    <location>
        <begin position="24"/>
        <end position="83"/>
    </location>
</feature>